<sequence>MVKGVCLRYSRDVAEADDFLQDAFIKTFEKLNQYKGTGALGGWVRRIAVTTALESLRKQKIKVTELSIHIEQLIPDEEADVLFQKIDLDVLVSKIQRLPLGYRTVFNLYAIEGYTHQEIADDLSITVGTSKSQYSRARKLLIQMLESEELRTQKILNYVE</sequence>
<evidence type="ECO:0000313" key="7">
    <source>
        <dbReference type="EMBL" id="PZE16626.1"/>
    </source>
</evidence>
<accession>A0A2W1NEY6</accession>
<protein>
    <recommendedName>
        <fullName evidence="9">RNA polymerase subunit sigma-70</fullName>
    </recommendedName>
</protein>
<dbReference type="OrthoDB" id="1160671at2"/>
<gene>
    <name evidence="7" type="ORF">DNU06_12285</name>
</gene>
<feature type="domain" description="RNA polymerase sigma-70 region 2" evidence="5">
    <location>
        <begin position="2"/>
        <end position="60"/>
    </location>
</feature>
<dbReference type="InterPro" id="IPR014284">
    <property type="entry name" value="RNA_pol_sigma-70_dom"/>
</dbReference>
<dbReference type="SUPFAM" id="SSF88659">
    <property type="entry name" value="Sigma3 and sigma4 domains of RNA polymerase sigma factors"/>
    <property type="match status" value="1"/>
</dbReference>
<dbReference type="SUPFAM" id="SSF88946">
    <property type="entry name" value="Sigma2 domain of RNA polymerase sigma factors"/>
    <property type="match status" value="1"/>
</dbReference>
<dbReference type="NCBIfam" id="TIGR02937">
    <property type="entry name" value="sigma70-ECF"/>
    <property type="match status" value="1"/>
</dbReference>
<evidence type="ECO:0000256" key="2">
    <source>
        <dbReference type="ARBA" id="ARBA00023015"/>
    </source>
</evidence>
<dbReference type="InterPro" id="IPR039425">
    <property type="entry name" value="RNA_pol_sigma-70-like"/>
</dbReference>
<evidence type="ECO:0000256" key="1">
    <source>
        <dbReference type="ARBA" id="ARBA00010641"/>
    </source>
</evidence>
<dbReference type="Pfam" id="PF04542">
    <property type="entry name" value="Sigma70_r2"/>
    <property type="match status" value="1"/>
</dbReference>
<dbReference type="Gene3D" id="1.10.10.10">
    <property type="entry name" value="Winged helix-like DNA-binding domain superfamily/Winged helix DNA-binding domain"/>
    <property type="match status" value="1"/>
</dbReference>
<organism evidence="7 8">
    <name type="scientific">Putridiphycobacter roseus</name>
    <dbReference type="NCBI Taxonomy" id="2219161"/>
    <lineage>
        <taxon>Bacteria</taxon>
        <taxon>Pseudomonadati</taxon>
        <taxon>Bacteroidota</taxon>
        <taxon>Flavobacteriia</taxon>
        <taxon>Flavobacteriales</taxon>
        <taxon>Crocinitomicaceae</taxon>
        <taxon>Putridiphycobacter</taxon>
    </lineage>
</organism>
<dbReference type="GO" id="GO:0003677">
    <property type="term" value="F:DNA binding"/>
    <property type="evidence" value="ECO:0007669"/>
    <property type="project" value="InterPro"/>
</dbReference>
<dbReference type="Gene3D" id="1.10.1740.10">
    <property type="match status" value="1"/>
</dbReference>
<evidence type="ECO:0000256" key="4">
    <source>
        <dbReference type="ARBA" id="ARBA00023163"/>
    </source>
</evidence>
<comment type="similarity">
    <text evidence="1">Belongs to the sigma-70 factor family. ECF subfamily.</text>
</comment>
<dbReference type="InterPro" id="IPR007627">
    <property type="entry name" value="RNA_pol_sigma70_r2"/>
</dbReference>
<evidence type="ECO:0000259" key="6">
    <source>
        <dbReference type="Pfam" id="PF08281"/>
    </source>
</evidence>
<dbReference type="Proteomes" id="UP000249248">
    <property type="component" value="Unassembled WGS sequence"/>
</dbReference>
<dbReference type="PANTHER" id="PTHR43133">
    <property type="entry name" value="RNA POLYMERASE ECF-TYPE SIGMA FACTO"/>
    <property type="match status" value="1"/>
</dbReference>
<dbReference type="InterPro" id="IPR013249">
    <property type="entry name" value="RNA_pol_sigma70_r4_t2"/>
</dbReference>
<dbReference type="Pfam" id="PF08281">
    <property type="entry name" value="Sigma70_r4_2"/>
    <property type="match status" value="1"/>
</dbReference>
<evidence type="ECO:0000313" key="8">
    <source>
        <dbReference type="Proteomes" id="UP000249248"/>
    </source>
</evidence>
<name>A0A2W1NEY6_9FLAO</name>
<evidence type="ECO:0000256" key="3">
    <source>
        <dbReference type="ARBA" id="ARBA00023082"/>
    </source>
</evidence>
<keyword evidence="2" id="KW-0805">Transcription regulation</keyword>
<dbReference type="InterPro" id="IPR013325">
    <property type="entry name" value="RNA_pol_sigma_r2"/>
</dbReference>
<dbReference type="EMBL" id="QKSB01000007">
    <property type="protein sequence ID" value="PZE16626.1"/>
    <property type="molecule type" value="Genomic_DNA"/>
</dbReference>
<evidence type="ECO:0000259" key="5">
    <source>
        <dbReference type="Pfam" id="PF04542"/>
    </source>
</evidence>
<reference evidence="7 8" key="1">
    <citation type="submission" date="2018-06" db="EMBL/GenBank/DDBJ databases">
        <title>The draft genome sequence of Crocinitomix sp. SM1701.</title>
        <authorList>
            <person name="Zhang X."/>
        </authorList>
    </citation>
    <scope>NUCLEOTIDE SEQUENCE [LARGE SCALE GENOMIC DNA]</scope>
    <source>
        <strain evidence="7 8">SM1701</strain>
    </source>
</reference>
<keyword evidence="4" id="KW-0804">Transcription</keyword>
<dbReference type="GO" id="GO:0016987">
    <property type="term" value="F:sigma factor activity"/>
    <property type="evidence" value="ECO:0007669"/>
    <property type="project" value="UniProtKB-KW"/>
</dbReference>
<dbReference type="PANTHER" id="PTHR43133:SF46">
    <property type="entry name" value="RNA POLYMERASE SIGMA-70 FACTOR ECF SUBFAMILY"/>
    <property type="match status" value="1"/>
</dbReference>
<feature type="domain" description="RNA polymerase sigma factor 70 region 4 type 2" evidence="6">
    <location>
        <begin position="91"/>
        <end position="141"/>
    </location>
</feature>
<proteinExistence type="inferred from homology"/>
<keyword evidence="3" id="KW-0731">Sigma factor</keyword>
<dbReference type="InterPro" id="IPR013324">
    <property type="entry name" value="RNA_pol_sigma_r3/r4-like"/>
</dbReference>
<comment type="caution">
    <text evidence="7">The sequence shown here is derived from an EMBL/GenBank/DDBJ whole genome shotgun (WGS) entry which is preliminary data.</text>
</comment>
<keyword evidence="8" id="KW-1185">Reference proteome</keyword>
<dbReference type="InterPro" id="IPR036388">
    <property type="entry name" value="WH-like_DNA-bd_sf"/>
</dbReference>
<dbReference type="GO" id="GO:0006352">
    <property type="term" value="P:DNA-templated transcription initiation"/>
    <property type="evidence" value="ECO:0007669"/>
    <property type="project" value="InterPro"/>
</dbReference>
<dbReference type="AlphaFoldDB" id="A0A2W1NEY6"/>
<evidence type="ECO:0008006" key="9">
    <source>
        <dbReference type="Google" id="ProtNLM"/>
    </source>
</evidence>